<dbReference type="InterPro" id="IPR017855">
    <property type="entry name" value="SMAD-like_dom_sf"/>
</dbReference>
<organism evidence="3">
    <name type="scientific">Human herpesvirus 8</name>
    <name type="common">HHV-8</name>
    <name type="synonym">Kaposi's sarcoma-associated herpesvirus</name>
    <dbReference type="NCBI Taxonomy" id="37296"/>
    <lineage>
        <taxon>Viruses</taxon>
        <taxon>Duplodnaviria</taxon>
        <taxon>Heunggongvirae</taxon>
        <taxon>Peploviricota</taxon>
        <taxon>Herviviricetes</taxon>
        <taxon>Herpesvirales</taxon>
        <taxon>Orthoherpesviridae</taxon>
        <taxon>Gammaherpesvirinae</taxon>
        <taxon>Rhadinovirus</taxon>
        <taxon>Rhadinovirus humangamma8</taxon>
    </lineage>
</organism>
<organismHost>
    <name type="scientific">Homo sapiens</name>
    <name type="common">Human</name>
    <dbReference type="NCBI Taxonomy" id="9606"/>
</organismHost>
<dbReference type="InterPro" id="IPR036388">
    <property type="entry name" value="WH-like_DNA-bd_sf"/>
</dbReference>
<feature type="domain" description="IRF tryptophan pentad repeat" evidence="2">
    <location>
        <begin position="6"/>
        <end position="111"/>
    </location>
</feature>
<sequence length="567" mass="62664">MAGRRLTWISEFIVGALDSDKYPLVKWLDRSTGTFLAPAARNDVIPLDSLQFFIDFKRECLSKGLHPRDLLGSPITAFGKICTTSRRLRRLPGEEYEVVQGINCRRWRLLCAEVKECWWCVHARTHLHSGSSLWEILYQHSVRLEKHRRRPRRPFVGENSDSSEEDHPAFCDVPVTQTGAESEDSGDEGPSTRHSASGVQPVDDANADSPGSGDEGPSTRHSDSQPPPADETTVHTDNVEDDLTLLDKESACALMYHVGQEMDMLMRAMCDEDLFDLLGIPEDVIATSQPGGDTDASGVVTEGSIAASAVGAGVEDVYLAGALEAQNVAGEYVLEISDEEVDDGAGLPPASRRRPVVGEFLWDDGPRRHERPTTRRIRHRKLRSAYYRVARPPVMITDRLGVEVFYFGRPAMSLEVERKVFILCSQNPLADISHSCLHSRKGLRVLLPKPDDNNTGPGDVNLLAAVLRSFASGLVIVSLRSGIYVKNLCKSTVLYHGNNPPKKFGVICGLSSRAVLDVFNVAQYRIQGHEHIKKTTVFIGGDPTSAEQFDMVPLVIKLRLRSVTCDD</sequence>
<protein>
    <submittedName>
        <fullName evidence="3">B-cell specific latent nuclear protein</fullName>
    </submittedName>
</protein>
<dbReference type="PROSITE" id="PS51507">
    <property type="entry name" value="IRF_2"/>
    <property type="match status" value="1"/>
</dbReference>
<dbReference type="GO" id="GO:0000976">
    <property type="term" value="F:transcription cis-regulatory region binding"/>
    <property type="evidence" value="ECO:0007669"/>
    <property type="project" value="InterPro"/>
</dbReference>
<feature type="region of interest" description="Disordered" evidence="1">
    <location>
        <begin position="177"/>
        <end position="237"/>
    </location>
</feature>
<name>Q99AM3_HHV8</name>
<keyword evidence="3" id="KW-0539">Nucleus</keyword>
<evidence type="ECO:0000259" key="2">
    <source>
        <dbReference type="PROSITE" id="PS51507"/>
    </source>
</evidence>
<accession>Q99AM3</accession>
<dbReference type="EMBL" id="AY008303">
    <property type="protein sequence ID" value="AAG50357.1"/>
    <property type="molecule type" value="mRNA"/>
</dbReference>
<dbReference type="Gene3D" id="1.10.10.10">
    <property type="entry name" value="Winged helix-like DNA-binding domain superfamily/Winged helix DNA-binding domain"/>
    <property type="match status" value="1"/>
</dbReference>
<dbReference type="InterPro" id="IPR001346">
    <property type="entry name" value="Interferon_reg_fact_DNA-bd_dom"/>
</dbReference>
<dbReference type="SUPFAM" id="SSF49879">
    <property type="entry name" value="SMAD/FHA domain"/>
    <property type="match status" value="1"/>
</dbReference>
<reference evidence="3" key="1">
    <citation type="journal article" date="2001" name="J. Virol.">
        <title>Kaposi's sarcoma-associated herpesvirus LANA2 is a B-cell-specific latent viral protein that inhibits p53.</title>
        <authorList>
            <person name="Rivas C."/>
            <person name="Thlick A.E."/>
            <person name="Parravicini C."/>
            <person name="Moore P.S."/>
            <person name="Chang Y."/>
        </authorList>
    </citation>
    <scope>NUCLEOTIDE SEQUENCE</scope>
</reference>
<evidence type="ECO:0000313" key="3">
    <source>
        <dbReference type="EMBL" id="AAG50357.1"/>
    </source>
</evidence>
<evidence type="ECO:0000256" key="1">
    <source>
        <dbReference type="SAM" id="MobiDB-lite"/>
    </source>
</evidence>
<dbReference type="InterPro" id="IPR008984">
    <property type="entry name" value="SMAD_FHA_dom_sf"/>
</dbReference>
<dbReference type="Gene3D" id="2.60.200.10">
    <property type="match status" value="1"/>
</dbReference>
<proteinExistence type="evidence at transcript level"/>